<reference evidence="1 2" key="1">
    <citation type="submission" date="2015-07" db="EMBL/GenBank/DDBJ databases">
        <authorList>
            <person name="Ju K.-S."/>
            <person name="Doroghazi J.R."/>
            <person name="Metcalf W.W."/>
        </authorList>
    </citation>
    <scope>NUCLEOTIDE SEQUENCE [LARGE SCALE GENOMIC DNA]</scope>
    <source>
        <strain evidence="1 2">NRRL B-3589</strain>
    </source>
</reference>
<evidence type="ECO:0000313" key="1">
    <source>
        <dbReference type="EMBL" id="KOG67419.1"/>
    </source>
</evidence>
<accession>A0ABR5ITY6</accession>
<dbReference type="Proteomes" id="UP000037020">
    <property type="component" value="Unassembled WGS sequence"/>
</dbReference>
<comment type="caution">
    <text evidence="1">The sequence shown here is derived from an EMBL/GenBank/DDBJ whole genome shotgun (WGS) entry which is preliminary data.</text>
</comment>
<dbReference type="SUPFAM" id="SSF52540">
    <property type="entry name" value="P-loop containing nucleoside triphosphate hydrolases"/>
    <property type="match status" value="1"/>
</dbReference>
<dbReference type="InterPro" id="IPR027417">
    <property type="entry name" value="P-loop_NTPase"/>
</dbReference>
<evidence type="ECO:0000313" key="2">
    <source>
        <dbReference type="Proteomes" id="UP000037020"/>
    </source>
</evidence>
<dbReference type="EMBL" id="LGUT01003975">
    <property type="protein sequence ID" value="KOG67419.1"/>
    <property type="molecule type" value="Genomic_DNA"/>
</dbReference>
<protein>
    <recommendedName>
        <fullName evidence="3">ATP/GTP-binding protein</fullName>
    </recommendedName>
</protein>
<keyword evidence="2" id="KW-1185">Reference proteome</keyword>
<evidence type="ECO:0008006" key="3">
    <source>
        <dbReference type="Google" id="ProtNLM"/>
    </source>
</evidence>
<organism evidence="1 2">
    <name type="scientific">Streptomyces varsoviensis</name>
    <dbReference type="NCBI Taxonomy" id="67373"/>
    <lineage>
        <taxon>Bacteria</taxon>
        <taxon>Bacillati</taxon>
        <taxon>Actinomycetota</taxon>
        <taxon>Actinomycetes</taxon>
        <taxon>Kitasatosporales</taxon>
        <taxon>Streptomycetaceae</taxon>
        <taxon>Streptomyces</taxon>
    </lineage>
</organism>
<dbReference type="Gene3D" id="3.40.50.300">
    <property type="entry name" value="P-loop containing nucleotide triphosphate hydrolases"/>
    <property type="match status" value="1"/>
</dbReference>
<gene>
    <name evidence="1" type="ORF">ADK38_41295</name>
</gene>
<proteinExistence type="predicted"/>
<sequence length="345" mass="36690">AAGILAEALVGDLAATLPGGDGRRAATALAQLIGPYRAAYDRYPTVSELRELLDEPAPEGAAGPASAALRERLLAAGHHAHARELDARERQATRPGDVGALLADRLALLDRPAFAHSFHHPDGGEPFSLRALEHPLRVRVDLPERGHTEASRMLARLVLAQFTQCAVGRGDRSLFACLVLDDASSTVTAEALRGLQRLRSANAGAVLALRTLDDVPEALRSALLGAVGCRMAFSGVTTWDGARFAEVWGKEWVEDRDITDRQIIAHEPLTRATHVVRRLVTGRAVTAQSVTTRKVERERWSASELAHSVPAGHAVLSVTSVRGASAPPVLVDLRPPGAGGSAGRR</sequence>
<feature type="non-terminal residue" evidence="1">
    <location>
        <position position="1"/>
    </location>
</feature>
<name>A0ABR5ITY6_9ACTN</name>